<sequence length="407" mass="43612">MPEGLVTATLRAAIPRAIAVVARRWGDFHDAEDAVQEAALSASRVWPGDGLPESPVAWIVVAASRRMIDAIRADQSRRARELRATALEPLEPETVHRDDTLALLLMCCHPSLEPGAQLPLTLRAVGGLTTREIARGLMLRESTVAQRISRAKATIRRAGARFALPEPSEVASRIPTVLDVIGLIHTESHSATEGVSIARPGLADEALRIGRELLRHAPRDAPWRGEVLGLVALMLLTNAREPARIDPTGLPIPLAEQDRRLWRRDLIAEGDGLLREALADYPLGVFQVRAAIAGVHAAAPSYAATDWREVVGLYDLMRVLAPGPVTELARLVAVAELDGAESALLALERLDQDAPVARVAAVRAHLLAQAGHDPSAALREAAAAATNAAERRWFAQRAVAQGTHAGG</sequence>
<dbReference type="Gene3D" id="1.10.10.10">
    <property type="entry name" value="Winged helix-like DNA-binding domain superfamily/Winged helix DNA-binding domain"/>
    <property type="match status" value="1"/>
</dbReference>
<evidence type="ECO:0000313" key="9">
    <source>
        <dbReference type="Proteomes" id="UP000298358"/>
    </source>
</evidence>
<dbReference type="OrthoDB" id="9780299at2"/>
<dbReference type="InterPro" id="IPR013249">
    <property type="entry name" value="RNA_pol_sigma70_r4_t2"/>
</dbReference>
<dbReference type="SUPFAM" id="SSF88659">
    <property type="entry name" value="Sigma3 and sigma4 domains of RNA polymerase sigma factors"/>
    <property type="match status" value="1"/>
</dbReference>
<evidence type="ECO:0000259" key="7">
    <source>
        <dbReference type="Pfam" id="PF20239"/>
    </source>
</evidence>
<keyword evidence="2" id="KW-0805">Transcription regulation</keyword>
<organism evidence="8 9">
    <name type="scientific">Microbacterium paludicola</name>
    <dbReference type="NCBI Taxonomy" id="300019"/>
    <lineage>
        <taxon>Bacteria</taxon>
        <taxon>Bacillati</taxon>
        <taxon>Actinomycetota</taxon>
        <taxon>Actinomycetes</taxon>
        <taxon>Micrococcales</taxon>
        <taxon>Microbacteriaceae</taxon>
        <taxon>Microbacterium</taxon>
    </lineage>
</organism>
<name>A0A4Y9FSF1_9MICO</name>
<evidence type="ECO:0000259" key="6">
    <source>
        <dbReference type="Pfam" id="PF08281"/>
    </source>
</evidence>
<dbReference type="InterPro" id="IPR013324">
    <property type="entry name" value="RNA_pol_sigma_r3/r4-like"/>
</dbReference>
<dbReference type="SUPFAM" id="SSF88946">
    <property type="entry name" value="Sigma2 domain of RNA polymerase sigma factors"/>
    <property type="match status" value="1"/>
</dbReference>
<dbReference type="EMBL" id="SPQB01000034">
    <property type="protein sequence ID" value="TFU32155.1"/>
    <property type="molecule type" value="Genomic_DNA"/>
</dbReference>
<keyword evidence="9" id="KW-1185">Reference proteome</keyword>
<feature type="domain" description="RNA polymerase sigma factor 70 region 4 type 2" evidence="6">
    <location>
        <begin position="104"/>
        <end position="154"/>
    </location>
</feature>
<reference evidence="8 9" key="1">
    <citation type="submission" date="2019-03" db="EMBL/GenBank/DDBJ databases">
        <title>Diversity of the mouse oral microbiome.</title>
        <authorList>
            <person name="Joseph S."/>
            <person name="Aduse-Opoku J."/>
            <person name="Curtis M."/>
            <person name="Wade W."/>
            <person name="Hashim A."/>
        </authorList>
    </citation>
    <scope>NUCLEOTIDE SEQUENCE [LARGE SCALE GENOMIC DNA]</scope>
    <source>
        <strain evidence="8 9">P1012</strain>
    </source>
</reference>
<evidence type="ECO:0000256" key="4">
    <source>
        <dbReference type="ARBA" id="ARBA00023163"/>
    </source>
</evidence>
<feature type="domain" description="RNA polymerase sigma-70 region 2" evidence="5">
    <location>
        <begin position="14"/>
        <end position="75"/>
    </location>
</feature>
<dbReference type="InterPro" id="IPR036388">
    <property type="entry name" value="WH-like_DNA-bd_sf"/>
</dbReference>
<dbReference type="InterPro" id="IPR046531">
    <property type="entry name" value="DUF6596"/>
</dbReference>
<dbReference type="Proteomes" id="UP000298358">
    <property type="component" value="Unassembled WGS sequence"/>
</dbReference>
<keyword evidence="3" id="KW-0731">Sigma factor</keyword>
<evidence type="ECO:0000256" key="1">
    <source>
        <dbReference type="ARBA" id="ARBA00010641"/>
    </source>
</evidence>
<evidence type="ECO:0000313" key="8">
    <source>
        <dbReference type="EMBL" id="TFU32155.1"/>
    </source>
</evidence>
<dbReference type="GO" id="GO:0003677">
    <property type="term" value="F:DNA binding"/>
    <property type="evidence" value="ECO:0007669"/>
    <property type="project" value="InterPro"/>
</dbReference>
<dbReference type="GO" id="GO:0006352">
    <property type="term" value="P:DNA-templated transcription initiation"/>
    <property type="evidence" value="ECO:0007669"/>
    <property type="project" value="InterPro"/>
</dbReference>
<evidence type="ECO:0000256" key="3">
    <source>
        <dbReference type="ARBA" id="ARBA00023082"/>
    </source>
</evidence>
<gene>
    <name evidence="8" type="ORF">E4U02_12015</name>
</gene>
<evidence type="ECO:0000256" key="2">
    <source>
        <dbReference type="ARBA" id="ARBA00023015"/>
    </source>
</evidence>
<dbReference type="Gene3D" id="1.10.1740.10">
    <property type="match status" value="1"/>
</dbReference>
<dbReference type="InterPro" id="IPR014284">
    <property type="entry name" value="RNA_pol_sigma-70_dom"/>
</dbReference>
<proteinExistence type="inferred from homology"/>
<dbReference type="Pfam" id="PF20239">
    <property type="entry name" value="DUF6596"/>
    <property type="match status" value="1"/>
</dbReference>
<feature type="domain" description="DUF6596" evidence="7">
    <location>
        <begin position="173"/>
        <end position="277"/>
    </location>
</feature>
<keyword evidence="4" id="KW-0804">Transcription</keyword>
<comment type="caution">
    <text evidence="8">The sequence shown here is derived from an EMBL/GenBank/DDBJ whole genome shotgun (WGS) entry which is preliminary data.</text>
</comment>
<dbReference type="PANTHER" id="PTHR47756">
    <property type="entry name" value="BLL6612 PROTEIN-RELATED"/>
    <property type="match status" value="1"/>
</dbReference>
<comment type="similarity">
    <text evidence="1">Belongs to the sigma-70 factor family. ECF subfamily.</text>
</comment>
<dbReference type="PANTHER" id="PTHR47756:SF2">
    <property type="entry name" value="BLL6612 PROTEIN"/>
    <property type="match status" value="1"/>
</dbReference>
<dbReference type="Pfam" id="PF08281">
    <property type="entry name" value="Sigma70_r4_2"/>
    <property type="match status" value="1"/>
</dbReference>
<dbReference type="AlphaFoldDB" id="A0A4Y9FSF1"/>
<dbReference type="NCBIfam" id="TIGR02937">
    <property type="entry name" value="sigma70-ECF"/>
    <property type="match status" value="1"/>
</dbReference>
<dbReference type="InterPro" id="IPR007627">
    <property type="entry name" value="RNA_pol_sigma70_r2"/>
</dbReference>
<dbReference type="InterPro" id="IPR013325">
    <property type="entry name" value="RNA_pol_sigma_r2"/>
</dbReference>
<protein>
    <submittedName>
        <fullName evidence="8">Sigma-70 family RNA polymerase sigma factor</fullName>
    </submittedName>
</protein>
<accession>A0A4Y9FSF1</accession>
<dbReference type="GO" id="GO:0016987">
    <property type="term" value="F:sigma factor activity"/>
    <property type="evidence" value="ECO:0007669"/>
    <property type="project" value="UniProtKB-KW"/>
</dbReference>
<dbReference type="Pfam" id="PF04542">
    <property type="entry name" value="Sigma70_r2"/>
    <property type="match status" value="1"/>
</dbReference>
<evidence type="ECO:0000259" key="5">
    <source>
        <dbReference type="Pfam" id="PF04542"/>
    </source>
</evidence>